<name>Q2SEL6_HAHCH</name>
<reference evidence="1 2" key="1">
    <citation type="journal article" date="2005" name="Nucleic Acids Res.">
        <title>Genomic blueprint of Hahella chejuensis, a marine microbe producing an algicidal agent.</title>
        <authorList>
            <person name="Jeong H."/>
            <person name="Yim J.H."/>
            <person name="Lee C."/>
            <person name="Choi S.-H."/>
            <person name="Park Y.K."/>
            <person name="Yoon S.H."/>
            <person name="Hur C.-G."/>
            <person name="Kang H.-Y."/>
            <person name="Kim D."/>
            <person name="Lee H.H."/>
            <person name="Park K.H."/>
            <person name="Park S.-H."/>
            <person name="Park H.-S."/>
            <person name="Lee H.K."/>
            <person name="Oh T.K."/>
            <person name="Kim J.F."/>
        </authorList>
    </citation>
    <scope>NUCLEOTIDE SEQUENCE [LARGE SCALE GENOMIC DNA]</scope>
    <source>
        <strain evidence="1 2">KCTC 2396</strain>
    </source>
</reference>
<gene>
    <name evidence="1" type="ordered locus">HCH_04200</name>
</gene>
<sequence>MMCRWINPLQHRCRYLCRVSDITQREMPLLTLLQKASTGFSQCSMTSIKELI</sequence>
<protein>
    <submittedName>
        <fullName evidence="1">Uncharacterized protein</fullName>
    </submittedName>
</protein>
<dbReference type="Proteomes" id="UP000000238">
    <property type="component" value="Chromosome"/>
</dbReference>
<evidence type="ECO:0000313" key="2">
    <source>
        <dbReference type="Proteomes" id="UP000000238"/>
    </source>
</evidence>
<organism evidence="1 2">
    <name type="scientific">Hahella chejuensis (strain KCTC 2396)</name>
    <dbReference type="NCBI Taxonomy" id="349521"/>
    <lineage>
        <taxon>Bacteria</taxon>
        <taxon>Pseudomonadati</taxon>
        <taxon>Pseudomonadota</taxon>
        <taxon>Gammaproteobacteria</taxon>
        <taxon>Oceanospirillales</taxon>
        <taxon>Hahellaceae</taxon>
        <taxon>Hahella</taxon>
    </lineage>
</organism>
<dbReference type="EMBL" id="CP000155">
    <property type="protein sequence ID" value="ABC30908.1"/>
    <property type="molecule type" value="Genomic_DNA"/>
</dbReference>
<dbReference type="HOGENOM" id="CLU_3080470_0_0_6"/>
<keyword evidence="2" id="KW-1185">Reference proteome</keyword>
<evidence type="ECO:0000313" key="1">
    <source>
        <dbReference type="EMBL" id="ABC30908.1"/>
    </source>
</evidence>
<accession>Q2SEL6</accession>
<dbReference type="KEGG" id="hch:HCH_04200"/>
<dbReference type="AlphaFoldDB" id="Q2SEL6"/>
<proteinExistence type="predicted"/>